<dbReference type="Gene3D" id="1.50.10.10">
    <property type="match status" value="1"/>
</dbReference>
<dbReference type="GO" id="GO:0005975">
    <property type="term" value="P:carbohydrate metabolic process"/>
    <property type="evidence" value="ECO:0007669"/>
    <property type="project" value="InterPro"/>
</dbReference>
<evidence type="ECO:0000256" key="3">
    <source>
        <dbReference type="ARBA" id="ARBA00022679"/>
    </source>
</evidence>
<proteinExistence type="inferred from homology"/>
<keyword evidence="9" id="KW-0378">Hydrolase</keyword>
<feature type="domain" description="Glycoside hydrolase family 65 central catalytic" evidence="6">
    <location>
        <begin position="318"/>
        <end position="678"/>
    </location>
</feature>
<dbReference type="Gene3D" id="2.60.420.10">
    <property type="entry name" value="Maltose phosphorylase, domain 3"/>
    <property type="match status" value="1"/>
</dbReference>
<dbReference type="KEGG" id="pmar:B0X71_18070"/>
<dbReference type="SUPFAM" id="SSF48208">
    <property type="entry name" value="Six-hairpin glycosidases"/>
    <property type="match status" value="1"/>
</dbReference>
<evidence type="ECO:0000313" key="9">
    <source>
        <dbReference type="EMBL" id="AQQ54818.1"/>
    </source>
</evidence>
<keyword evidence="2" id="KW-0328">Glycosyltransferase</keyword>
<name>A0A1Q2L2X6_9BACL</name>
<comment type="similarity">
    <text evidence="1">Belongs to the glycosyl hydrolase 65 family.</text>
</comment>
<evidence type="ECO:0000259" key="7">
    <source>
        <dbReference type="Pfam" id="PF03633"/>
    </source>
</evidence>
<feature type="binding site" evidence="5">
    <location>
        <begin position="352"/>
        <end position="353"/>
    </location>
    <ligand>
        <name>substrate</name>
    </ligand>
</feature>
<dbReference type="PIRSF" id="PIRSF036289">
    <property type="entry name" value="Glycosyl_hydrolase_malt_phosph"/>
    <property type="match status" value="1"/>
</dbReference>
<sequence length="769" mass="88550">MTWKLAQSTELDNPNLLLSESLLTLGNGYLGVRGNFEEGYDGQFKSIRGTYINAFHDETEIKYGERLHGFPLTQQKMLNVIDSQTVEVYIGDERFSLFEGEVLSFERNLHMDRGFAERIIRWRSPQGRETRLHFRRLVSFTVKELFAIDIRVEPLNHSEQVVFFSTVNGDVSNYVDVNDPRLASGHAKRLNVTDIRYEHGLSLVRDTTMITNLEVACATATAVKAGSYIHAQHTKHYAVEETYECAGGEPVTFTKFNVYTDTLRHGNGLVESGIAIQDLQRDTKFDELLAAQRDYLDHFWSISDVEIDGDTELQEGIRFSLYQLLQSVGKDPYSNISAKGLSGEGYEGHYFWDTEIYMLPAFLMTQPDIAKNLLLHRYAILDNARMRARVMGHDKGALFPWRTITGPESSAYFPAGTAQYHISADIAYSYIQYYLVTQDEEFLRKEMAEVLFETARFWIEVGHMKDGKFHIDSVTGPDEYTCIVNNNYYTNVMAKHNLEWAGKVYRLLEEEHSGRLAELVKKIGLDSKEPGEWEEAATHMFLPYDEILKINAQDDSFLQKKRWDLENTPKEKFPLLLHYHPLTLYRYQVLKQADTVLAHFLLEDEESLETIRNSFDYYEDLTTHDSSLSYCVYGIMASRLGYRDKAYRYFKETARLDLDNIHGNTKDGLHMASMGGTWLSIVSGFGGLRVKDSGLSLNPWLPENWDGLGFRVRYQDRLIKVRVESERVIYTLIEGEDLPITHHGRDFVLVSGRETIIQWNGQEDEALIR</sequence>
<feature type="domain" description="Glycoside hydrolase family 65 N-terminal" evidence="8">
    <location>
        <begin position="8"/>
        <end position="260"/>
    </location>
</feature>
<dbReference type="Gene3D" id="2.70.98.40">
    <property type="entry name" value="Glycoside hydrolase, family 65, N-terminal domain"/>
    <property type="match status" value="1"/>
</dbReference>
<dbReference type="InterPro" id="IPR005194">
    <property type="entry name" value="Glyco_hydro_65_C"/>
</dbReference>
<dbReference type="RefSeq" id="WP_077590719.1">
    <property type="nucleotide sequence ID" value="NZ_CP019640.1"/>
</dbReference>
<dbReference type="OrthoDB" id="9758855at2"/>
<dbReference type="SUPFAM" id="SSF74650">
    <property type="entry name" value="Galactose mutarotase-like"/>
    <property type="match status" value="1"/>
</dbReference>
<feature type="binding site" evidence="5">
    <location>
        <begin position="591"/>
        <end position="592"/>
    </location>
    <ligand>
        <name>substrate</name>
    </ligand>
</feature>
<dbReference type="Proteomes" id="UP000188184">
    <property type="component" value="Chromosome"/>
</dbReference>
<feature type="domain" description="Glycoside hydrolase family 65 C-terminal" evidence="7">
    <location>
        <begin position="688"/>
        <end position="749"/>
    </location>
</feature>
<keyword evidence="10" id="KW-1185">Reference proteome</keyword>
<gene>
    <name evidence="9" type="ORF">B0X71_18070</name>
</gene>
<dbReference type="InterPro" id="IPR008928">
    <property type="entry name" value="6-hairpin_glycosidase_sf"/>
</dbReference>
<dbReference type="AlphaFoldDB" id="A0A1Q2L2X6"/>
<dbReference type="PANTHER" id="PTHR11051:SF8">
    <property type="entry name" value="PROTEIN-GLUCOSYLGALACTOSYLHYDROXYLYSINE GLUCOSIDASE"/>
    <property type="match status" value="1"/>
</dbReference>
<dbReference type="Pfam" id="PF03632">
    <property type="entry name" value="Glyco_hydro_65m"/>
    <property type="match status" value="1"/>
</dbReference>
<dbReference type="InterPro" id="IPR037018">
    <property type="entry name" value="GH65_N"/>
</dbReference>
<evidence type="ECO:0000256" key="4">
    <source>
        <dbReference type="PIRSR" id="PIRSR036289-50"/>
    </source>
</evidence>
<dbReference type="GO" id="GO:0030246">
    <property type="term" value="F:carbohydrate binding"/>
    <property type="evidence" value="ECO:0007669"/>
    <property type="project" value="InterPro"/>
</dbReference>
<accession>A0A1Q2L2X6</accession>
<reference evidence="9 10" key="1">
    <citation type="submission" date="2017-02" db="EMBL/GenBank/DDBJ databases">
        <title>The complete genomic sequence of a novel cold adapted crude oil-degrading bacterium Planococcus qaidamina Y42.</title>
        <authorList>
            <person name="Yang R."/>
        </authorList>
    </citation>
    <scope>NUCLEOTIDE SEQUENCE [LARGE SCALE GENOMIC DNA]</scope>
    <source>
        <strain evidence="9 10">Y42</strain>
    </source>
</reference>
<dbReference type="InterPro" id="IPR017045">
    <property type="entry name" value="Malt_Pase/Glycosyl_Hdrlase"/>
</dbReference>
<evidence type="ECO:0000256" key="2">
    <source>
        <dbReference type="ARBA" id="ARBA00022676"/>
    </source>
</evidence>
<organism evidence="9 10">
    <name type="scientific">Planococcus lenghuensis</name>
    <dbReference type="NCBI Taxonomy" id="2213202"/>
    <lineage>
        <taxon>Bacteria</taxon>
        <taxon>Bacillati</taxon>
        <taxon>Bacillota</taxon>
        <taxon>Bacilli</taxon>
        <taxon>Bacillales</taxon>
        <taxon>Caryophanaceae</taxon>
        <taxon>Planococcus</taxon>
    </lineage>
</organism>
<dbReference type="PANTHER" id="PTHR11051">
    <property type="entry name" value="GLYCOSYL HYDROLASE-RELATED"/>
    <property type="match status" value="1"/>
</dbReference>
<dbReference type="InterPro" id="IPR012341">
    <property type="entry name" value="6hp_glycosidase-like_sf"/>
</dbReference>
<feature type="active site" description="Proton donor" evidence="4">
    <location>
        <position position="479"/>
    </location>
</feature>
<dbReference type="InterPro" id="IPR011013">
    <property type="entry name" value="Gal_mutarotase_sf_dom"/>
</dbReference>
<dbReference type="Pfam" id="PF03633">
    <property type="entry name" value="Glyco_hydro_65C"/>
    <property type="match status" value="1"/>
</dbReference>
<dbReference type="EMBL" id="CP019640">
    <property type="protein sequence ID" value="AQQ54818.1"/>
    <property type="molecule type" value="Genomic_DNA"/>
</dbReference>
<dbReference type="Pfam" id="PF03636">
    <property type="entry name" value="Glyco_hydro_65N"/>
    <property type="match status" value="1"/>
</dbReference>
<evidence type="ECO:0000313" key="10">
    <source>
        <dbReference type="Proteomes" id="UP000188184"/>
    </source>
</evidence>
<evidence type="ECO:0000256" key="5">
    <source>
        <dbReference type="PIRSR" id="PIRSR036289-51"/>
    </source>
</evidence>
<dbReference type="InterPro" id="IPR005195">
    <property type="entry name" value="Glyco_hydro_65_M"/>
</dbReference>
<evidence type="ECO:0000256" key="1">
    <source>
        <dbReference type="ARBA" id="ARBA00006768"/>
    </source>
</evidence>
<dbReference type="GO" id="GO:0004553">
    <property type="term" value="F:hydrolase activity, hydrolyzing O-glycosyl compounds"/>
    <property type="evidence" value="ECO:0007669"/>
    <property type="project" value="TreeGrafter"/>
</dbReference>
<evidence type="ECO:0000259" key="8">
    <source>
        <dbReference type="Pfam" id="PF03636"/>
    </source>
</evidence>
<keyword evidence="3" id="KW-0808">Transferase</keyword>
<evidence type="ECO:0000259" key="6">
    <source>
        <dbReference type="Pfam" id="PF03632"/>
    </source>
</evidence>
<dbReference type="GO" id="GO:0016757">
    <property type="term" value="F:glycosyltransferase activity"/>
    <property type="evidence" value="ECO:0007669"/>
    <property type="project" value="UniProtKB-KW"/>
</dbReference>
<dbReference type="InterPro" id="IPR005196">
    <property type="entry name" value="Glyco_hydro_65_N"/>
</dbReference>
<protein>
    <submittedName>
        <fullName evidence="9">Family 65 glycosyl hydrolase</fullName>
    </submittedName>
</protein>